<evidence type="ECO:0000259" key="4">
    <source>
        <dbReference type="Pfam" id="PF05118"/>
    </source>
</evidence>
<accession>A0A9W7BZU1</accession>
<keyword evidence="3" id="KW-0560">Oxidoreductase</keyword>
<evidence type="ECO:0000313" key="6">
    <source>
        <dbReference type="Proteomes" id="UP001165160"/>
    </source>
</evidence>
<dbReference type="Pfam" id="PF05118">
    <property type="entry name" value="Asp_Arg_Hydrox"/>
    <property type="match status" value="1"/>
</dbReference>
<organism evidence="5 6">
    <name type="scientific">Triparma verrucosa</name>
    <dbReference type="NCBI Taxonomy" id="1606542"/>
    <lineage>
        <taxon>Eukaryota</taxon>
        <taxon>Sar</taxon>
        <taxon>Stramenopiles</taxon>
        <taxon>Ochrophyta</taxon>
        <taxon>Bolidophyceae</taxon>
        <taxon>Parmales</taxon>
        <taxon>Triparmaceae</taxon>
        <taxon>Triparma</taxon>
    </lineage>
</organism>
<keyword evidence="2" id="KW-0223">Dioxygenase</keyword>
<name>A0A9W7BZU1_9STRA</name>
<dbReference type="AlphaFoldDB" id="A0A9W7BZU1"/>
<dbReference type="InterPro" id="IPR007803">
    <property type="entry name" value="Asp/Arg/Pro-Hydrxlase"/>
</dbReference>
<dbReference type="SUPFAM" id="SSF51197">
    <property type="entry name" value="Clavaminate synthase-like"/>
    <property type="match status" value="1"/>
</dbReference>
<evidence type="ECO:0000256" key="1">
    <source>
        <dbReference type="ARBA" id="ARBA00007730"/>
    </source>
</evidence>
<dbReference type="Gene3D" id="2.60.120.330">
    <property type="entry name" value="B-lactam Antibiotic, Isopenicillin N Synthase, Chain"/>
    <property type="match status" value="1"/>
</dbReference>
<evidence type="ECO:0000256" key="2">
    <source>
        <dbReference type="ARBA" id="ARBA00022964"/>
    </source>
</evidence>
<comment type="caution">
    <text evidence="5">The sequence shown here is derived from an EMBL/GenBank/DDBJ whole genome shotgun (WGS) entry which is preliminary data.</text>
</comment>
<proteinExistence type="inferred from homology"/>
<feature type="domain" description="Aspartyl/asparaginy/proline hydroxylase" evidence="4">
    <location>
        <begin position="9"/>
        <end position="162"/>
    </location>
</feature>
<dbReference type="GO" id="GO:0051213">
    <property type="term" value="F:dioxygenase activity"/>
    <property type="evidence" value="ECO:0007669"/>
    <property type="project" value="UniProtKB-KW"/>
</dbReference>
<evidence type="ECO:0000313" key="5">
    <source>
        <dbReference type="EMBL" id="GMH99974.1"/>
    </source>
</evidence>
<dbReference type="PANTHER" id="PTHR46332">
    <property type="entry name" value="ASPARTATE BETA-HYDROXYLASE DOMAIN-CONTAINING PROTEIN 2"/>
    <property type="match status" value="1"/>
</dbReference>
<dbReference type="EMBL" id="BRXX01000241">
    <property type="protein sequence ID" value="GMH99974.1"/>
    <property type="molecule type" value="Genomic_DNA"/>
</dbReference>
<comment type="similarity">
    <text evidence="1">Belongs to the aspartyl/asparaginyl beta-hydroxylase family.</text>
</comment>
<dbReference type="GO" id="GO:0016020">
    <property type="term" value="C:membrane"/>
    <property type="evidence" value="ECO:0007669"/>
    <property type="project" value="TreeGrafter"/>
</dbReference>
<dbReference type="InterPro" id="IPR051821">
    <property type="entry name" value="Asp/Asn_beta-hydroxylase"/>
</dbReference>
<dbReference type="Proteomes" id="UP001165160">
    <property type="component" value="Unassembled WGS sequence"/>
</dbReference>
<evidence type="ECO:0000256" key="3">
    <source>
        <dbReference type="ARBA" id="ARBA00023002"/>
    </source>
</evidence>
<dbReference type="PANTHER" id="PTHR46332:SF5">
    <property type="entry name" value="ASPARTATE BETA-HYDROXYLASE DOMAIN CONTAINING 2"/>
    <property type="match status" value="1"/>
</dbReference>
<keyword evidence="6" id="KW-1185">Reference proteome</keyword>
<gene>
    <name evidence="5" type="ORF">TrVE_jg4702</name>
</gene>
<reference evidence="6" key="1">
    <citation type="journal article" date="2023" name="Commun. Biol.">
        <title>Genome analysis of Parmales, the sister group of diatoms, reveals the evolutionary specialization of diatoms from phago-mixotrophs to photoautotrophs.</title>
        <authorList>
            <person name="Ban H."/>
            <person name="Sato S."/>
            <person name="Yoshikawa S."/>
            <person name="Yamada K."/>
            <person name="Nakamura Y."/>
            <person name="Ichinomiya M."/>
            <person name="Sato N."/>
            <person name="Blanc-Mathieu R."/>
            <person name="Endo H."/>
            <person name="Kuwata A."/>
            <person name="Ogata H."/>
        </authorList>
    </citation>
    <scope>NUCLEOTIDE SEQUENCE [LARGE SCALE GENOMIC DNA]</scope>
    <source>
        <strain evidence="6">NIES 3699</strain>
    </source>
</reference>
<dbReference type="InterPro" id="IPR027443">
    <property type="entry name" value="IPNS-like_sf"/>
</dbReference>
<sequence>MQELAKRYCEFRDEVFEFLEGGEWREVGEGRMTHDKRVKVGEWKEVVIFGSNEVKGLDYTKNVLKDVLPEGTVEMCEEGGGEVILSRLGGRARIKKHVGPSNLRLTCHLGVKVPEGCGIEVAGVEMGWKEGECIVFDDGYEHRVWNDSKEDRIVLLIRFWNPVVEEGEREGFLEEAKRRKEEDYRERWHPPKEEGEEWIEGIIEEGRRCAKCGVQGKEELRIGQGERFEIYCRSCGNIETRD</sequence>
<protein>
    <recommendedName>
        <fullName evidence="4">Aspartyl/asparaginy/proline hydroxylase domain-containing protein</fullName>
    </recommendedName>
</protein>